<name>A0A6C0CMN0_9ZZZZ</name>
<evidence type="ECO:0000313" key="2">
    <source>
        <dbReference type="EMBL" id="QHT05140.1"/>
    </source>
</evidence>
<feature type="region of interest" description="Disordered" evidence="1">
    <location>
        <begin position="536"/>
        <end position="626"/>
    </location>
</feature>
<feature type="compositionally biased region" description="Polar residues" evidence="1">
    <location>
        <begin position="539"/>
        <end position="549"/>
    </location>
</feature>
<organism evidence="2">
    <name type="scientific">viral metagenome</name>
    <dbReference type="NCBI Taxonomy" id="1070528"/>
    <lineage>
        <taxon>unclassified sequences</taxon>
        <taxon>metagenomes</taxon>
        <taxon>organismal metagenomes</taxon>
    </lineage>
</organism>
<dbReference type="EMBL" id="MN739449">
    <property type="protein sequence ID" value="QHT05140.1"/>
    <property type="molecule type" value="Genomic_DNA"/>
</dbReference>
<accession>A0A6C0CMN0</accession>
<sequence>MSKKCLPGGKCNYLPLYRVMYSEEDTSPYPLLSPGNSLQLKNTINVNLNNKTYCVDLGLLMNTPYIIDTYESKDNVTSIKLKYNLDTNSNPKTFGPIAKILNFVINLKALVYENPTQSGFLLDDCTVKEIYEKYLESSWNATRVAKKRQEFATALLRLDGNSAQLKIQYPETTPRENLPKMQMKKLQNDKHIDPAPKERSKSGEERCAQYFRYRTYLNDYKKAAAFNDTNDILASSTTPFIDSLYVTYSVFSHRIYEDLNVAKQNNFSSDKVSDVKSNSKYEVNSVLNHLFVKSENNSIKNVDGWNKAMMILFRVICFFPLMSITGELQGNSGELQGNSKKIYKRNYGELQITRKSDQVVANMNDVVSDCKTHMNENDVSNAKYRFSCSNYLLYKHFCEDNKKSGQSSIPEGIGIQVKHALKYLKLSTGNRLMAECKVYEEEYNTFQDNVLNHLVYNYRGIIFAIKNAEDWAVTYLTFIYLSQLRPKRIFEEFNYKRDEMFRIQTAQERAVERNTERIEKRAKLVVQLKNVLRIDANKSKTPVPSNTPKPKSKTRVPKSNTRTVQSTPVNVSKPPPLPPRPNKARILSMLKPKINSGARRTGPKSRTRTVQSPVNVSKPPPLPPRPDRARILSMLKPKIISGLRTGPKSRTRTVQSPVNVSKPPTLPPRPDKARILSTLKPKINSGARRALRNMVSNLKTPAHSYKASELIRHFNAK</sequence>
<protein>
    <submittedName>
        <fullName evidence="2">Uncharacterized protein</fullName>
    </submittedName>
</protein>
<dbReference type="AlphaFoldDB" id="A0A6C0CMN0"/>
<reference evidence="2" key="1">
    <citation type="journal article" date="2020" name="Nature">
        <title>Giant virus diversity and host interactions through global metagenomics.</title>
        <authorList>
            <person name="Schulz F."/>
            <person name="Roux S."/>
            <person name="Paez-Espino D."/>
            <person name="Jungbluth S."/>
            <person name="Walsh D.A."/>
            <person name="Denef V.J."/>
            <person name="McMahon K.D."/>
            <person name="Konstantinidis K.T."/>
            <person name="Eloe-Fadrosh E.A."/>
            <person name="Kyrpides N.C."/>
            <person name="Woyke T."/>
        </authorList>
    </citation>
    <scope>NUCLEOTIDE SEQUENCE</scope>
    <source>
        <strain evidence="2">GVMAG-M-3300021354-14</strain>
    </source>
</reference>
<evidence type="ECO:0000256" key="1">
    <source>
        <dbReference type="SAM" id="MobiDB-lite"/>
    </source>
</evidence>
<feature type="compositionally biased region" description="Polar residues" evidence="1">
    <location>
        <begin position="557"/>
        <end position="570"/>
    </location>
</feature>
<proteinExistence type="predicted"/>
<feature type="region of interest" description="Disordered" evidence="1">
    <location>
        <begin position="642"/>
        <end position="671"/>
    </location>
</feature>